<dbReference type="Gene3D" id="3.40.720.10">
    <property type="entry name" value="Alkaline Phosphatase, subunit A"/>
    <property type="match status" value="1"/>
</dbReference>
<dbReference type="Proteomes" id="UP000322225">
    <property type="component" value="Chromosome 4"/>
</dbReference>
<evidence type="ECO:0000313" key="3">
    <source>
        <dbReference type="EMBL" id="WWD18242.1"/>
    </source>
</evidence>
<dbReference type="RefSeq" id="XP_065823249.1">
    <property type="nucleotide sequence ID" value="XM_065967177.1"/>
</dbReference>
<sequence>MSPKTTTRTPAMEAGGASRRSSFSSEEGEELVMRTEGLPESLDVEDALGNNLHPEQETLLGRGLSQLNLDEVVKPHGRVEILGYSMPKILLYLFSLPPLLILLNLILSRLFPLDTYLPRALLSNGTHPFHPTILLISLDGFRPSYLSSHPHLLSNILALSTSTHGLRAESMQPIFPSLTFPNHWALMTGLYAESHGIVANDFWDPRVFGEGKGGHFMYTDSEKSWHSEWWLGEPIWSVVEREGRKSAVSMWPGPPVTMAGIAPSYFVPYRKLEPPAKLHQIFEWLDLPLDDRPEFIASYFPDIDQSGHKGGPDSAEVNNSLGVIDEMIGGLVAGLEQRNLIGIVDVIIVSDHGMASTSNERIIYLDDILGQDGVDAIEHKDGWPSVGLRFKEGVDEDKYLRMLLDAAEQSNGTFAVYTHDTMPDRWHFSHGHRIAPIYIVPYLGWAISDHHEHEVIHEGDYRPKGNHGYDNIFPEMQAVFFAHGPFAKSLKITSKGFVSVDPPILESFRNLEIFSLVMRLQGLTNVEPPHNGTIGFWDAQFQ</sequence>
<dbReference type="AlphaFoldDB" id="A0AAJ8LHZ6"/>
<dbReference type="Gene3D" id="3.30.1360.180">
    <property type="match status" value="1"/>
</dbReference>
<dbReference type="GO" id="GO:0009141">
    <property type="term" value="P:nucleoside triphosphate metabolic process"/>
    <property type="evidence" value="ECO:0007669"/>
    <property type="project" value="TreeGrafter"/>
</dbReference>
<dbReference type="FunFam" id="3.30.1360.180:FF:000003">
    <property type="entry name" value="Type I phosphodiesterase/nucleotide pyrophosphatase family protein"/>
    <property type="match status" value="1"/>
</dbReference>
<accession>A0AAJ8LHZ6</accession>
<dbReference type="GO" id="GO:0047429">
    <property type="term" value="F:nucleoside triphosphate diphosphatase activity"/>
    <property type="evidence" value="ECO:0007669"/>
    <property type="project" value="TreeGrafter"/>
</dbReference>
<reference evidence="3" key="2">
    <citation type="submission" date="2024-01" db="EMBL/GenBank/DDBJ databases">
        <title>Comparative genomics of Cryptococcus and Kwoniella reveals pathogenesis evolution and contrasting modes of karyotype evolution via chromosome fusion or intercentromeric recombination.</title>
        <authorList>
            <person name="Coelho M.A."/>
            <person name="David-Palma M."/>
            <person name="Shea T."/>
            <person name="Bowers K."/>
            <person name="McGinley-Smith S."/>
            <person name="Mohammad A.W."/>
            <person name="Gnirke A."/>
            <person name="Yurkov A.M."/>
            <person name="Nowrousian M."/>
            <person name="Sun S."/>
            <person name="Cuomo C.A."/>
            <person name="Heitman J."/>
        </authorList>
    </citation>
    <scope>NUCLEOTIDE SEQUENCE</scope>
    <source>
        <strain evidence="3">CBS 12478</strain>
    </source>
</reference>
<dbReference type="PANTHER" id="PTHR10151">
    <property type="entry name" value="ECTONUCLEOTIDE PYROPHOSPHATASE/PHOSPHODIESTERASE"/>
    <property type="match status" value="1"/>
</dbReference>
<feature type="compositionally biased region" description="Low complexity" evidence="1">
    <location>
        <begin position="13"/>
        <end position="25"/>
    </location>
</feature>
<dbReference type="SUPFAM" id="SSF53649">
    <property type="entry name" value="Alkaline phosphatase-like"/>
    <property type="match status" value="1"/>
</dbReference>
<dbReference type="GeneID" id="43592399"/>
<reference evidence="3" key="1">
    <citation type="submission" date="2017-08" db="EMBL/GenBank/DDBJ databases">
        <authorList>
            <person name="Cuomo C."/>
            <person name="Billmyre B."/>
            <person name="Heitman J."/>
        </authorList>
    </citation>
    <scope>NUCLEOTIDE SEQUENCE</scope>
    <source>
        <strain evidence="3">CBS 12478</strain>
    </source>
</reference>
<dbReference type="InterPro" id="IPR017850">
    <property type="entry name" value="Alkaline_phosphatase_core_sf"/>
</dbReference>
<evidence type="ECO:0000313" key="4">
    <source>
        <dbReference type="Proteomes" id="UP000322225"/>
    </source>
</evidence>
<gene>
    <name evidence="3" type="ORF">CI109_102692</name>
</gene>
<dbReference type="InterPro" id="IPR002591">
    <property type="entry name" value="Phosphodiest/P_Trfase"/>
</dbReference>
<dbReference type="Pfam" id="PF01663">
    <property type="entry name" value="Phosphodiest"/>
    <property type="match status" value="1"/>
</dbReference>
<organism evidence="3 4">
    <name type="scientific">Kwoniella shandongensis</name>
    <dbReference type="NCBI Taxonomy" id="1734106"/>
    <lineage>
        <taxon>Eukaryota</taxon>
        <taxon>Fungi</taxon>
        <taxon>Dikarya</taxon>
        <taxon>Basidiomycota</taxon>
        <taxon>Agaricomycotina</taxon>
        <taxon>Tremellomycetes</taxon>
        <taxon>Tremellales</taxon>
        <taxon>Cryptococcaceae</taxon>
        <taxon>Kwoniella</taxon>
    </lineage>
</organism>
<protein>
    <submittedName>
        <fullName evidence="3">Uncharacterized protein</fullName>
    </submittedName>
</protein>
<evidence type="ECO:0000256" key="1">
    <source>
        <dbReference type="SAM" id="MobiDB-lite"/>
    </source>
</evidence>
<dbReference type="GO" id="GO:0017111">
    <property type="term" value="F:ribonucleoside triphosphate phosphatase activity"/>
    <property type="evidence" value="ECO:0007669"/>
    <property type="project" value="TreeGrafter"/>
</dbReference>
<proteinExistence type="predicted"/>
<keyword evidence="2" id="KW-0472">Membrane</keyword>
<keyword evidence="4" id="KW-1185">Reference proteome</keyword>
<name>A0AAJ8LHZ6_9TREE</name>
<feature type="transmembrane region" description="Helical" evidence="2">
    <location>
        <begin position="89"/>
        <end position="111"/>
    </location>
</feature>
<dbReference type="PANTHER" id="PTHR10151:SF120">
    <property type="entry name" value="BIS(5'-ADENOSYL)-TRIPHOSPHATASE"/>
    <property type="match status" value="1"/>
</dbReference>
<feature type="region of interest" description="Disordered" evidence="1">
    <location>
        <begin position="1"/>
        <end position="34"/>
    </location>
</feature>
<dbReference type="KEGG" id="ksn:43592399"/>
<keyword evidence="2" id="KW-1133">Transmembrane helix</keyword>
<evidence type="ECO:0000256" key="2">
    <source>
        <dbReference type="SAM" id="Phobius"/>
    </source>
</evidence>
<dbReference type="CDD" id="cd16018">
    <property type="entry name" value="Enpp"/>
    <property type="match status" value="1"/>
</dbReference>
<dbReference type="EMBL" id="CP144054">
    <property type="protein sequence ID" value="WWD18242.1"/>
    <property type="molecule type" value="Genomic_DNA"/>
</dbReference>
<keyword evidence="2" id="KW-0812">Transmembrane</keyword>